<protein>
    <submittedName>
        <fullName evidence="2">GNAT family N-acetyltransferase</fullName>
    </submittedName>
</protein>
<dbReference type="Gene3D" id="3.40.630.30">
    <property type="match status" value="1"/>
</dbReference>
<gene>
    <name evidence="2" type="ORF">NDK47_20820</name>
</gene>
<proteinExistence type="predicted"/>
<evidence type="ECO:0000259" key="1">
    <source>
        <dbReference type="PROSITE" id="PS51186"/>
    </source>
</evidence>
<dbReference type="Pfam" id="PF00583">
    <property type="entry name" value="Acetyltransf_1"/>
    <property type="match status" value="1"/>
</dbReference>
<evidence type="ECO:0000313" key="2">
    <source>
        <dbReference type="EMBL" id="USG68485.1"/>
    </source>
</evidence>
<evidence type="ECO:0000313" key="3">
    <source>
        <dbReference type="Proteomes" id="UP001056500"/>
    </source>
</evidence>
<dbReference type="EMBL" id="CP098755">
    <property type="protein sequence ID" value="USG68485.1"/>
    <property type="molecule type" value="Genomic_DNA"/>
</dbReference>
<dbReference type="InterPro" id="IPR016181">
    <property type="entry name" value="Acyl_CoA_acyltransferase"/>
</dbReference>
<organism evidence="2 3">
    <name type="scientific">Brevibacillus ruminantium</name>
    <dbReference type="NCBI Taxonomy" id="2950604"/>
    <lineage>
        <taxon>Bacteria</taxon>
        <taxon>Bacillati</taxon>
        <taxon>Bacillota</taxon>
        <taxon>Bacilli</taxon>
        <taxon>Bacillales</taxon>
        <taxon>Paenibacillaceae</taxon>
        <taxon>Brevibacillus</taxon>
    </lineage>
</organism>
<keyword evidence="3" id="KW-1185">Reference proteome</keyword>
<sequence>MHLTQMTEKDVNEIITWKYPEPYSFYDFEDSEETIQELMDGTYFAVHDESNQLIGFFCYGGNAQVPGGRKYGLYTGEHVLDIGLGMKPELTGQGEGFSFLEAGIRFAAQKYSPRFLRLSVASFNERAFRLYSKMGFTETASFLNHDREFIIMSMDVSTFLKN</sequence>
<accession>A0ABY4WRG5</accession>
<feature type="domain" description="N-acetyltransferase" evidence="1">
    <location>
        <begin position="1"/>
        <end position="157"/>
    </location>
</feature>
<dbReference type="SUPFAM" id="SSF55729">
    <property type="entry name" value="Acyl-CoA N-acyltransferases (Nat)"/>
    <property type="match status" value="1"/>
</dbReference>
<dbReference type="RefSeq" id="WP_251876303.1">
    <property type="nucleotide sequence ID" value="NZ_CP098755.1"/>
</dbReference>
<dbReference type="PROSITE" id="PS51186">
    <property type="entry name" value="GNAT"/>
    <property type="match status" value="1"/>
</dbReference>
<name>A0ABY4WRG5_9BACL</name>
<dbReference type="InterPro" id="IPR000182">
    <property type="entry name" value="GNAT_dom"/>
</dbReference>
<dbReference type="Proteomes" id="UP001056500">
    <property type="component" value="Chromosome"/>
</dbReference>
<reference evidence="2" key="1">
    <citation type="submission" date="2022-06" db="EMBL/GenBank/DDBJ databases">
        <title>Genome sequencing of Brevibacillus sp. BB3-R1.</title>
        <authorList>
            <person name="Heo J."/>
            <person name="Lee D."/>
            <person name="Won M."/>
            <person name="Han B.-H."/>
            <person name="Hong S.-B."/>
            <person name="Kwon S.-W."/>
        </authorList>
    </citation>
    <scope>NUCLEOTIDE SEQUENCE</scope>
    <source>
        <strain evidence="2">BB3-R1</strain>
    </source>
</reference>